<sequence length="757" mass="85058">MMVFFYRSTSSPSMIRYHQHLSLSRLLSIRINVTLIIQKSYLYHSSCITNQSSEKNYPQKIQRELILSVLEAHPSVRDSRLYLKSFAPQPKPIQRPCSQDSSDLTVPLTQSDNDQKRSHGSEIRKHSGSFPTSEAMPTTATLAASTNFSRSSSLLLHRNSSSSISTERYSPLEYESILSTPDHHHPGVVKIQGPFTDRQLQSIVDGIIYLKRLGLIPIVVVDDEGWQPCVMDSYQSRPRYKTRGIFSLERKETLRQSIQRETFRLTKMFEDRGGETRPMIEGVLRLGDGLCEDGEGGLDLWVDNIPGIRSAIENREIPIIPPIAINSSCATVCISANEAVKAITKGLAQAGRGNHQSFGNLRNNLESLDQENHRSKIHLSEQKQEESTKNRIDLTPLRLMIINREGGIPSPARNGHPHLSVNLASEYNFILETFRWQLSHPSSLSNLSMIKSSLKYLPNESSAVIVSHRSPKSLIANLITNKPAHSPSLNHAILLNHHHGIGQATPTLVRKGLPIKVIRGFENIDWCKMSSLLEASFAKKLNVSSFYKRVKKSLSFVIVAGDYQGAAIVTEEVEEKPVHQGDVEEEKIVYLDKFAVLPSLQGEGIVDFLWGALRDETFGLGSLDALNDNGGLGGIGEPVDLVWRSRVDNPVNKWYWERSNGFIKMEDDELSEESFSSSSSRSDPKTMFSLFWCYAERRNCLDPEGQRRVEGKNNFVGDDHFVRDGNDQATVDPGRLEKWCQVIKKIPTCWIKASNSL</sequence>
<evidence type="ECO:0000259" key="17">
    <source>
        <dbReference type="PROSITE" id="PS51731"/>
    </source>
</evidence>
<evidence type="ECO:0000256" key="3">
    <source>
        <dbReference type="ARBA" id="ARBA00004925"/>
    </source>
</evidence>
<evidence type="ECO:0000256" key="11">
    <source>
        <dbReference type="ARBA" id="ARBA00023315"/>
    </source>
</evidence>
<accession>A0AAV0BK71</accession>
<dbReference type="Gene3D" id="3.40.1160.10">
    <property type="entry name" value="Acetylglutamate kinase-like"/>
    <property type="match status" value="1"/>
</dbReference>
<evidence type="ECO:0000256" key="13">
    <source>
        <dbReference type="ARBA" id="ARBA00030346"/>
    </source>
</evidence>
<dbReference type="GO" id="GO:0005759">
    <property type="term" value="C:mitochondrial matrix"/>
    <property type="evidence" value="ECO:0007669"/>
    <property type="project" value="TreeGrafter"/>
</dbReference>
<evidence type="ECO:0000256" key="7">
    <source>
        <dbReference type="ARBA" id="ARBA00022605"/>
    </source>
</evidence>
<keyword evidence="11" id="KW-0012">Acyltransferase</keyword>
<gene>
    <name evidence="18" type="ORF">PPACK8108_LOCUS22557</name>
</gene>
<evidence type="ECO:0000256" key="4">
    <source>
        <dbReference type="ARBA" id="ARBA00008694"/>
    </source>
</evidence>
<evidence type="ECO:0000256" key="8">
    <source>
        <dbReference type="ARBA" id="ARBA00022679"/>
    </source>
</evidence>
<dbReference type="Proteomes" id="UP001153365">
    <property type="component" value="Unassembled WGS sequence"/>
</dbReference>
<dbReference type="FunFam" id="3.40.630.30:FF:000070">
    <property type="entry name" value="Acetylglutamate kinase"/>
    <property type="match status" value="1"/>
</dbReference>
<comment type="pathway">
    <text evidence="3">Amino-acid biosynthesis; L-arginine biosynthesis; N(2)-acetyl-L-ornithine from L-glutamate: step 1/4.</text>
</comment>
<reference evidence="18" key="1">
    <citation type="submission" date="2022-06" db="EMBL/GenBank/DDBJ databases">
        <authorList>
            <consortium name="SYNGENTA / RWTH Aachen University"/>
        </authorList>
    </citation>
    <scope>NUCLEOTIDE SEQUENCE</scope>
</reference>
<dbReference type="PROSITE" id="PS51731">
    <property type="entry name" value="GNAT_NAGS"/>
    <property type="match status" value="1"/>
</dbReference>
<evidence type="ECO:0000256" key="16">
    <source>
        <dbReference type="SAM" id="MobiDB-lite"/>
    </source>
</evidence>
<feature type="compositionally biased region" description="Basic and acidic residues" evidence="16">
    <location>
        <begin position="113"/>
        <end position="125"/>
    </location>
</feature>
<dbReference type="Pfam" id="PF04768">
    <property type="entry name" value="NAT"/>
    <property type="match status" value="1"/>
</dbReference>
<dbReference type="EC" id="2.3.1.1" evidence="5"/>
<dbReference type="GO" id="GO:0006592">
    <property type="term" value="P:ornithine biosynthetic process"/>
    <property type="evidence" value="ECO:0007669"/>
    <property type="project" value="TreeGrafter"/>
</dbReference>
<evidence type="ECO:0000256" key="12">
    <source>
        <dbReference type="ARBA" id="ARBA00030322"/>
    </source>
</evidence>
<keyword evidence="19" id="KW-1185">Reference proteome</keyword>
<comment type="subcellular location">
    <subcellularLocation>
        <location evidence="2">Mitochondrion</location>
    </subcellularLocation>
</comment>
<comment type="caution">
    <text evidence="18">The sequence shown here is derived from an EMBL/GenBank/DDBJ whole genome shotgun (WGS) entry which is preliminary data.</text>
</comment>
<evidence type="ECO:0000256" key="9">
    <source>
        <dbReference type="ARBA" id="ARBA00022946"/>
    </source>
</evidence>
<evidence type="ECO:0000313" key="18">
    <source>
        <dbReference type="EMBL" id="CAH7687727.1"/>
    </source>
</evidence>
<dbReference type="GO" id="GO:0004042">
    <property type="term" value="F:L-glutamate N-acetyltransferase activity"/>
    <property type="evidence" value="ECO:0007669"/>
    <property type="project" value="TreeGrafter"/>
</dbReference>
<dbReference type="PANTHER" id="PTHR23342:SF4">
    <property type="entry name" value="AMINO-ACID ACETYLTRANSFERASE, MITOCHONDRIAL"/>
    <property type="match status" value="1"/>
</dbReference>
<evidence type="ECO:0000256" key="14">
    <source>
        <dbReference type="ARBA" id="ARBA00033251"/>
    </source>
</evidence>
<feature type="compositionally biased region" description="Polar residues" evidence="16">
    <location>
        <begin position="96"/>
        <end position="112"/>
    </location>
</feature>
<protein>
    <recommendedName>
        <fullName evidence="6">Amino-acid acetyltransferase, mitochondrial</fullName>
        <ecNumber evidence="5">2.3.1.1</ecNumber>
    </recommendedName>
    <alternativeName>
        <fullName evidence="12">Arginine-requiring protein 2</fullName>
    </alternativeName>
    <alternativeName>
        <fullName evidence="13">Glutamate N-acetyltransferase</fullName>
    </alternativeName>
    <alternativeName>
        <fullName evidence="14">N-acetylglutamate synthase</fullName>
    </alternativeName>
</protein>
<evidence type="ECO:0000256" key="2">
    <source>
        <dbReference type="ARBA" id="ARBA00004173"/>
    </source>
</evidence>
<evidence type="ECO:0000256" key="1">
    <source>
        <dbReference type="ARBA" id="ARBA00002294"/>
    </source>
</evidence>
<dbReference type="InterPro" id="IPR006855">
    <property type="entry name" value="Vertebrate-like_GNAT_dom"/>
</dbReference>
<keyword evidence="8" id="KW-0808">Transferase</keyword>
<feature type="region of interest" description="Disordered" evidence="16">
    <location>
        <begin position="92"/>
        <end position="138"/>
    </location>
</feature>
<evidence type="ECO:0000256" key="15">
    <source>
        <dbReference type="ARBA" id="ARBA00048372"/>
    </source>
</evidence>
<organism evidence="18 19">
    <name type="scientific">Phakopsora pachyrhizi</name>
    <name type="common">Asian soybean rust disease fungus</name>
    <dbReference type="NCBI Taxonomy" id="170000"/>
    <lineage>
        <taxon>Eukaryota</taxon>
        <taxon>Fungi</taxon>
        <taxon>Dikarya</taxon>
        <taxon>Basidiomycota</taxon>
        <taxon>Pucciniomycotina</taxon>
        <taxon>Pucciniomycetes</taxon>
        <taxon>Pucciniales</taxon>
        <taxon>Phakopsoraceae</taxon>
        <taxon>Phakopsora</taxon>
    </lineage>
</organism>
<dbReference type="InterPro" id="IPR036393">
    <property type="entry name" value="AceGlu_kinase-like_sf"/>
</dbReference>
<comment type="catalytic activity">
    <reaction evidence="15">
        <text>L-glutamate + acetyl-CoA = N-acetyl-L-glutamate + CoA + H(+)</text>
        <dbReference type="Rhea" id="RHEA:24292"/>
        <dbReference type="ChEBI" id="CHEBI:15378"/>
        <dbReference type="ChEBI" id="CHEBI:29985"/>
        <dbReference type="ChEBI" id="CHEBI:44337"/>
        <dbReference type="ChEBI" id="CHEBI:57287"/>
        <dbReference type="ChEBI" id="CHEBI:57288"/>
        <dbReference type="EC" id="2.3.1.1"/>
    </reaction>
</comment>
<dbReference type="AlphaFoldDB" id="A0AAV0BK71"/>
<dbReference type="PANTHER" id="PTHR23342">
    <property type="entry name" value="N-ACETYLGLUTAMATE SYNTHASE"/>
    <property type="match status" value="1"/>
</dbReference>
<evidence type="ECO:0000313" key="19">
    <source>
        <dbReference type="Proteomes" id="UP001153365"/>
    </source>
</evidence>
<evidence type="ECO:0000256" key="10">
    <source>
        <dbReference type="ARBA" id="ARBA00023128"/>
    </source>
</evidence>
<keyword evidence="10" id="KW-0496">Mitochondrion</keyword>
<feature type="domain" description="N-acetyltransferase" evidence="17">
    <location>
        <begin position="513"/>
        <end position="716"/>
    </location>
</feature>
<name>A0AAV0BK71_PHAPC</name>
<comment type="similarity">
    <text evidence="4">Belongs to the acetyltransferase family.</text>
</comment>
<evidence type="ECO:0000256" key="5">
    <source>
        <dbReference type="ARBA" id="ARBA00012697"/>
    </source>
</evidence>
<dbReference type="EMBL" id="CALTRL010005904">
    <property type="protein sequence ID" value="CAH7687727.1"/>
    <property type="molecule type" value="Genomic_DNA"/>
</dbReference>
<keyword evidence="9" id="KW-0809">Transit peptide</keyword>
<keyword evidence="7" id="KW-0028">Amino-acid biosynthesis</keyword>
<comment type="function">
    <text evidence="1">N-acetylglutamate synthase involved in arginine biosynthesis.</text>
</comment>
<evidence type="ECO:0000256" key="6">
    <source>
        <dbReference type="ARBA" id="ARBA00018802"/>
    </source>
</evidence>
<proteinExistence type="inferred from homology"/>
<dbReference type="Gene3D" id="3.40.630.30">
    <property type="match status" value="1"/>
</dbReference>
<dbReference type="GO" id="GO:0006526">
    <property type="term" value="P:L-arginine biosynthetic process"/>
    <property type="evidence" value="ECO:0007669"/>
    <property type="project" value="TreeGrafter"/>
</dbReference>
<feature type="compositionally biased region" description="Polar residues" evidence="16">
    <location>
        <begin position="129"/>
        <end position="138"/>
    </location>
</feature>